<gene>
    <name evidence="1" type="primary">8</name>
    <name evidence="1" type="ORF">SEA_DUMPSTERDUDE_8</name>
</gene>
<dbReference type="Proteomes" id="UP000500788">
    <property type="component" value="Segment"/>
</dbReference>
<proteinExistence type="predicted"/>
<keyword evidence="2" id="KW-1185">Reference proteome</keyword>
<evidence type="ECO:0000313" key="2">
    <source>
        <dbReference type="Proteomes" id="UP000500788"/>
    </source>
</evidence>
<evidence type="ECO:0000313" key="1">
    <source>
        <dbReference type="EMBL" id="QIN93596.1"/>
    </source>
</evidence>
<dbReference type="GeneID" id="62974239"/>
<name>A0A6G8R093_9CAUD</name>
<dbReference type="EMBL" id="MT024859">
    <property type="protein sequence ID" value="QIN93596.1"/>
    <property type="molecule type" value="Genomic_DNA"/>
</dbReference>
<sequence>MAHHPATEHLLSQFEYGHLPPHLQQVSREFGELANRLVDTLDEGPELSVALRKLLESKDCAVRQAVMDGKA</sequence>
<protein>
    <submittedName>
        <fullName evidence="1">Uncharacterized protein</fullName>
    </submittedName>
</protein>
<accession>A0A6G8R093</accession>
<dbReference type="RefSeq" id="YP_010001074.1">
    <property type="nucleotide sequence ID" value="NC_053172.1"/>
</dbReference>
<reference evidence="1 2" key="1">
    <citation type="submission" date="2020-02" db="EMBL/GenBank/DDBJ databases">
        <authorList>
            <person name="Merkhofer E.C."/>
            <person name="Bhalla S."/>
            <person name="Bricker J.S."/>
            <person name="Brissette I."/>
            <person name="Cavasco M."/>
            <person name="Coleman S."/>
            <person name="Katsanos J."/>
            <person name="Mckinney A."/>
            <person name="Tibbets T."/>
            <person name="Garlena R.A."/>
            <person name="Russell D.A."/>
            <person name="Pope W.H."/>
            <person name="Jacobs-Sera D."/>
            <person name="Hatfull G.F."/>
        </authorList>
    </citation>
    <scope>NUCLEOTIDE SEQUENCE [LARGE SCALE GENOMIC DNA]</scope>
</reference>
<organism evidence="1 2">
    <name type="scientific">Gordonia phage DumpsterDude</name>
    <dbReference type="NCBI Taxonomy" id="2713262"/>
    <lineage>
        <taxon>Viruses</taxon>
        <taxon>Duplodnaviria</taxon>
        <taxon>Heunggongvirae</taxon>
        <taxon>Uroviricota</taxon>
        <taxon>Caudoviricetes</taxon>
        <taxon>Ruthyvirus</taxon>
        <taxon>Ruthyvirus dumpsterdude</taxon>
    </lineage>
</organism>
<dbReference type="KEGG" id="vg:62974239"/>